<dbReference type="EMBL" id="JBETME010000008">
    <property type="protein sequence ID" value="MES4992598.1"/>
    <property type="molecule type" value="Genomic_DNA"/>
</dbReference>
<keyword evidence="3" id="KW-1003">Cell membrane</keyword>
<comment type="caution">
    <text evidence="10">The sequence shown here is derived from an EMBL/GenBank/DDBJ whole genome shotgun (WGS) entry which is preliminary data.</text>
</comment>
<dbReference type="AlphaFoldDB" id="A0ABD5LN64"/>
<dbReference type="CDD" id="cd06582">
    <property type="entry name" value="TM_PBP1_LivH_like"/>
    <property type="match status" value="1"/>
</dbReference>
<dbReference type="Pfam" id="PF02653">
    <property type="entry name" value="BPD_transp_2"/>
    <property type="match status" value="1"/>
</dbReference>
<keyword evidence="2" id="KW-0813">Transport</keyword>
<dbReference type="InterPro" id="IPR001851">
    <property type="entry name" value="ABC_transp_permease"/>
</dbReference>
<feature type="transmembrane region" description="Helical" evidence="9">
    <location>
        <begin position="91"/>
        <end position="108"/>
    </location>
</feature>
<evidence type="ECO:0000256" key="9">
    <source>
        <dbReference type="SAM" id="Phobius"/>
    </source>
</evidence>
<evidence type="ECO:0000256" key="7">
    <source>
        <dbReference type="ARBA" id="ARBA00023136"/>
    </source>
</evidence>
<keyword evidence="7 9" id="KW-0472">Membrane</keyword>
<evidence type="ECO:0000256" key="2">
    <source>
        <dbReference type="ARBA" id="ARBA00022448"/>
    </source>
</evidence>
<evidence type="ECO:0000256" key="6">
    <source>
        <dbReference type="ARBA" id="ARBA00022989"/>
    </source>
</evidence>
<protein>
    <submittedName>
        <fullName evidence="10">Branched-chain amino acid ABC transporter permease</fullName>
    </submittedName>
</protein>
<feature type="transmembrane region" description="Helical" evidence="9">
    <location>
        <begin position="191"/>
        <end position="215"/>
    </location>
</feature>
<feature type="transmembrane region" description="Helical" evidence="9">
    <location>
        <begin position="243"/>
        <end position="263"/>
    </location>
</feature>
<feature type="transmembrane region" description="Helical" evidence="9">
    <location>
        <begin position="149"/>
        <end position="171"/>
    </location>
</feature>
<keyword evidence="4 9" id="KW-0812">Transmembrane</keyword>
<evidence type="ECO:0000256" key="3">
    <source>
        <dbReference type="ARBA" id="ARBA00022475"/>
    </source>
</evidence>
<organism evidence="10 11">
    <name type="scientific">Agrobacterium radiobacter</name>
    <dbReference type="NCBI Taxonomy" id="362"/>
    <lineage>
        <taxon>Bacteria</taxon>
        <taxon>Pseudomonadati</taxon>
        <taxon>Pseudomonadota</taxon>
        <taxon>Alphaproteobacteria</taxon>
        <taxon>Hyphomicrobiales</taxon>
        <taxon>Rhizobiaceae</taxon>
        <taxon>Rhizobium/Agrobacterium group</taxon>
        <taxon>Agrobacterium</taxon>
        <taxon>Agrobacterium tumefaciens complex</taxon>
    </lineage>
</organism>
<keyword evidence="6 9" id="KW-1133">Transmembrane helix</keyword>
<dbReference type="GO" id="GO:0005886">
    <property type="term" value="C:plasma membrane"/>
    <property type="evidence" value="ECO:0007669"/>
    <property type="project" value="UniProtKB-SubCell"/>
</dbReference>
<keyword evidence="5" id="KW-0029">Amino-acid transport</keyword>
<comment type="subcellular location">
    <subcellularLocation>
        <location evidence="1">Cell membrane</location>
        <topology evidence="1">Multi-pass membrane protein</topology>
    </subcellularLocation>
</comment>
<feature type="transmembrane region" description="Helical" evidence="9">
    <location>
        <begin position="320"/>
        <end position="341"/>
    </location>
</feature>
<evidence type="ECO:0000256" key="5">
    <source>
        <dbReference type="ARBA" id="ARBA00022970"/>
    </source>
</evidence>
<accession>A0ABD5LN64</accession>
<dbReference type="PANTHER" id="PTHR11795:SF450">
    <property type="entry name" value="ABC TRANSPORTER PERMEASE PROTEIN"/>
    <property type="match status" value="1"/>
</dbReference>
<feature type="transmembrane region" description="Helical" evidence="9">
    <location>
        <begin position="19"/>
        <end position="38"/>
    </location>
</feature>
<dbReference type="PANTHER" id="PTHR11795">
    <property type="entry name" value="BRANCHED-CHAIN AMINO ACID TRANSPORT SYSTEM PERMEASE PROTEIN LIVH"/>
    <property type="match status" value="1"/>
</dbReference>
<feature type="transmembrane region" description="Helical" evidence="9">
    <location>
        <begin position="295"/>
        <end position="314"/>
    </location>
</feature>
<gene>
    <name evidence="10" type="ORF">ABVB70_19960</name>
</gene>
<comment type="similarity">
    <text evidence="8">Belongs to the binding-protein-dependent transport system permease family. LivHM subfamily.</text>
</comment>
<evidence type="ECO:0000313" key="10">
    <source>
        <dbReference type="EMBL" id="MES4992598.1"/>
    </source>
</evidence>
<reference evidence="10 11" key="1">
    <citation type="submission" date="2024-06" db="EMBL/GenBank/DDBJ databases">
        <title>Genome sequencing of Agrobacterium spp. from tobacco in Serbia.</title>
        <authorList>
            <person name="Ilicic R.J."/>
            <person name="Studholme D.J."/>
            <person name="Jelusic A."/>
            <person name="Barac G."/>
            <person name="Bagi F."/>
            <person name="Popovic Milovanovic T."/>
        </authorList>
    </citation>
    <scope>NUCLEOTIDE SEQUENCE [LARGE SCALE GENOMIC DNA]</scope>
    <source>
        <strain evidence="10 11">DA1</strain>
    </source>
</reference>
<evidence type="ECO:0000313" key="11">
    <source>
        <dbReference type="Proteomes" id="UP001438189"/>
    </source>
</evidence>
<evidence type="ECO:0000256" key="4">
    <source>
        <dbReference type="ARBA" id="ARBA00022692"/>
    </source>
</evidence>
<evidence type="ECO:0000256" key="1">
    <source>
        <dbReference type="ARBA" id="ARBA00004651"/>
    </source>
</evidence>
<dbReference type="RefSeq" id="WP_353574541.1">
    <property type="nucleotide sequence ID" value="NZ_JBETME010000008.1"/>
</dbReference>
<dbReference type="GO" id="GO:0006865">
    <property type="term" value="P:amino acid transport"/>
    <property type="evidence" value="ECO:0007669"/>
    <property type="project" value="UniProtKB-KW"/>
</dbReference>
<sequence length="345" mass="36651">MTTEIAAFLLQDGIVNASIYALLGLALILIFSVTRIIYVAQGDTVTYAALTFASIQQGLFPGVVYVVAAFGVIATLYESVACARQRMRPNVIRLTFYLAFPAVLWTLLRNIDFTNIGVAAQILLTFGIVVPLGPMIYTTVFQPLARASVLVLLIASVAIHLVLQGSGLLVFGPDGARATPFNLSDFEIAGIMFTGQSLAVIITSLMLMLLLGTYFSVTLFGKALRATAVNPTGARLVGIRPDMAGRVCFAIATGVSTLSGILIAPLTTFYYDSGFIIGLRGFVAAIIGGLISYPLAIAGALFVGVVESFASFWASEYREVIVFAVVIPVLIVRSLGTNILAEEAE</sequence>
<dbReference type="InterPro" id="IPR052157">
    <property type="entry name" value="BCAA_transport_permease"/>
</dbReference>
<proteinExistence type="inferred from homology"/>
<dbReference type="Proteomes" id="UP001438189">
    <property type="component" value="Unassembled WGS sequence"/>
</dbReference>
<evidence type="ECO:0000256" key="8">
    <source>
        <dbReference type="ARBA" id="ARBA00037998"/>
    </source>
</evidence>
<feature type="transmembrane region" description="Helical" evidence="9">
    <location>
        <begin position="58"/>
        <end position="79"/>
    </location>
</feature>
<feature type="transmembrane region" description="Helical" evidence="9">
    <location>
        <begin position="114"/>
        <end position="137"/>
    </location>
</feature>
<name>A0ABD5LN64_AGRRD</name>